<dbReference type="Gene3D" id="1.10.510.10">
    <property type="entry name" value="Transferase(Phosphotransferase) domain 1"/>
    <property type="match status" value="1"/>
</dbReference>
<organism evidence="3 4">
    <name type="scientific">Fistulifera solaris</name>
    <name type="common">Oleaginous diatom</name>
    <dbReference type="NCBI Taxonomy" id="1519565"/>
    <lineage>
        <taxon>Eukaryota</taxon>
        <taxon>Sar</taxon>
        <taxon>Stramenopiles</taxon>
        <taxon>Ochrophyta</taxon>
        <taxon>Bacillariophyta</taxon>
        <taxon>Bacillariophyceae</taxon>
        <taxon>Bacillariophycidae</taxon>
        <taxon>Naviculales</taxon>
        <taxon>Naviculaceae</taxon>
        <taxon>Fistulifera</taxon>
    </lineage>
</organism>
<name>A0A1Z5KFT5_FISSO</name>
<feature type="region of interest" description="Disordered" evidence="1">
    <location>
        <begin position="552"/>
        <end position="585"/>
    </location>
</feature>
<proteinExistence type="predicted"/>
<dbReference type="SUPFAM" id="SSF56112">
    <property type="entry name" value="Protein kinase-like (PK-like)"/>
    <property type="match status" value="1"/>
</dbReference>
<dbReference type="SUPFAM" id="SSF48371">
    <property type="entry name" value="ARM repeat"/>
    <property type="match status" value="1"/>
</dbReference>
<dbReference type="Gene3D" id="1.25.10.10">
    <property type="entry name" value="Leucine-rich Repeat Variant"/>
    <property type="match status" value="1"/>
</dbReference>
<dbReference type="GO" id="GO:0004672">
    <property type="term" value="F:protein kinase activity"/>
    <property type="evidence" value="ECO:0007669"/>
    <property type="project" value="InterPro"/>
</dbReference>
<evidence type="ECO:0000313" key="3">
    <source>
        <dbReference type="EMBL" id="GAX25153.1"/>
    </source>
</evidence>
<dbReference type="InterPro" id="IPR016024">
    <property type="entry name" value="ARM-type_fold"/>
</dbReference>
<comment type="caution">
    <text evidence="3">The sequence shown here is derived from an EMBL/GenBank/DDBJ whole genome shotgun (WGS) entry which is preliminary data.</text>
</comment>
<dbReference type="PANTHER" id="PTHR12984:SF3">
    <property type="entry name" value="N-TERMINAL KINASE-LIKE PROTEIN"/>
    <property type="match status" value="1"/>
</dbReference>
<sequence>MGNAATSLPYAIGNPVSTKDGWALHVGSRKSDNAAVSVFVAKKPALQKASQFAPALHHFHHCKRLRHPHILQVYATLDTDNPNEQGGVTAPPTKTAETGDFIVVTEPCIPLEAWLQTRPPPEQVAWGLESVVRALHFLHASANLAHGNVSPQSFYVTPAGDVKLWNFSLVTTIEQGQLSKHFQEWEGRLTPQPYRSPERQERRWDALAATGIHTMDTYSVAVLVSDFFGGTIPTPLVKACQRMQTPNLKMRPRLQPLLKCPLFDTPYQKLQLQLEEFTVQPVEQKIAFWQNLTPSMQAGLLPQELAVYKLLPIIQQTITTLCQSDALKSQDMYRREVLATIPPLFFIAEAYLGNKTSQELGPMVAILFEMNDRAIRGSLLQKTAFLLQHLDNNMLNQSVFGPACGGFSDSSPTLRELTLKATVEIMPKLTQPNLEKLSRYLVRLQSDPEQGIRTNTVIVFGKLAPFLTEVSRQKLLLPAFARALKDPFIPCRLSALKCLLKVKQFFTPAEIAGKVLPTVSPFLLDGSKDVRKEAFLVLDDFLFSLKQESEKMGDAKPMPVPGQPAPQPGVPPPQPKAAAPVAPAPSSGGYLSGLSSWVTSSAKPTEPVPVAAPQPVAPHQPPQSAPPPQTVASLQINDIDLSDGWGDEDDALDQIKTEISPVAQAKIQFVSPPPLPPAPGSEDDFFGSFNATKPAVKSSLGMPKGKLVVPKQSISLAPKPAIKKLSVDDDMEDGWDDF</sequence>
<feature type="compositionally biased region" description="Pro residues" evidence="1">
    <location>
        <begin position="558"/>
        <end position="575"/>
    </location>
</feature>
<feature type="domain" description="Protein kinase" evidence="2">
    <location>
        <begin position="1"/>
        <end position="300"/>
    </location>
</feature>
<accession>A0A1Z5KFT5</accession>
<dbReference type="AlphaFoldDB" id="A0A1Z5KFT5"/>
<dbReference type="Proteomes" id="UP000198406">
    <property type="component" value="Unassembled WGS sequence"/>
</dbReference>
<feature type="compositionally biased region" description="Pro residues" evidence="1">
    <location>
        <begin position="606"/>
        <end position="629"/>
    </location>
</feature>
<feature type="region of interest" description="Disordered" evidence="1">
    <location>
        <begin position="602"/>
        <end position="630"/>
    </location>
</feature>
<dbReference type="PROSITE" id="PS50011">
    <property type="entry name" value="PROTEIN_KINASE_DOM"/>
    <property type="match status" value="1"/>
</dbReference>
<protein>
    <submittedName>
        <fullName evidence="3">SCY1-like protein 1</fullName>
    </submittedName>
</protein>
<gene>
    <name evidence="3" type="ORF">FisN_15Lh296</name>
</gene>
<dbReference type="OrthoDB" id="447103at2759"/>
<evidence type="ECO:0000313" key="4">
    <source>
        <dbReference type="Proteomes" id="UP000198406"/>
    </source>
</evidence>
<reference evidence="3 4" key="1">
    <citation type="journal article" date="2015" name="Plant Cell">
        <title>Oil accumulation by the oleaginous diatom Fistulifera solaris as revealed by the genome and transcriptome.</title>
        <authorList>
            <person name="Tanaka T."/>
            <person name="Maeda Y."/>
            <person name="Veluchamy A."/>
            <person name="Tanaka M."/>
            <person name="Abida H."/>
            <person name="Marechal E."/>
            <person name="Bowler C."/>
            <person name="Muto M."/>
            <person name="Sunaga Y."/>
            <person name="Tanaka M."/>
            <person name="Yoshino T."/>
            <person name="Taniguchi T."/>
            <person name="Fukuda Y."/>
            <person name="Nemoto M."/>
            <person name="Matsumoto M."/>
            <person name="Wong P.S."/>
            <person name="Aburatani S."/>
            <person name="Fujibuchi W."/>
        </authorList>
    </citation>
    <scope>NUCLEOTIDE SEQUENCE [LARGE SCALE GENOMIC DNA]</scope>
    <source>
        <strain evidence="3 4">JPCC DA0580</strain>
    </source>
</reference>
<evidence type="ECO:0000259" key="2">
    <source>
        <dbReference type="PROSITE" id="PS50011"/>
    </source>
</evidence>
<dbReference type="EMBL" id="BDSP01000220">
    <property type="protein sequence ID" value="GAX25153.1"/>
    <property type="molecule type" value="Genomic_DNA"/>
</dbReference>
<keyword evidence="4" id="KW-1185">Reference proteome</keyword>
<dbReference type="InParanoid" id="A0A1Z5KFT5"/>
<feature type="compositionally biased region" description="Low complexity" evidence="1">
    <location>
        <begin position="576"/>
        <end position="585"/>
    </location>
</feature>
<dbReference type="PANTHER" id="PTHR12984">
    <property type="entry name" value="SCY1-RELATED S/T PROTEIN KINASE-LIKE"/>
    <property type="match status" value="1"/>
</dbReference>
<dbReference type="InterPro" id="IPR051177">
    <property type="entry name" value="CIK-Related_Protein"/>
</dbReference>
<dbReference type="Gene3D" id="3.30.200.20">
    <property type="entry name" value="Phosphorylase Kinase, domain 1"/>
    <property type="match status" value="1"/>
</dbReference>
<dbReference type="FunCoup" id="A0A1Z5KFT5">
    <property type="interactions" value="923"/>
</dbReference>
<dbReference type="InterPro" id="IPR011009">
    <property type="entry name" value="Kinase-like_dom_sf"/>
</dbReference>
<dbReference type="InterPro" id="IPR000719">
    <property type="entry name" value="Prot_kinase_dom"/>
</dbReference>
<dbReference type="InterPro" id="IPR011989">
    <property type="entry name" value="ARM-like"/>
</dbReference>
<dbReference type="GO" id="GO:0005524">
    <property type="term" value="F:ATP binding"/>
    <property type="evidence" value="ECO:0007669"/>
    <property type="project" value="InterPro"/>
</dbReference>
<evidence type="ECO:0000256" key="1">
    <source>
        <dbReference type="SAM" id="MobiDB-lite"/>
    </source>
</evidence>